<dbReference type="EMBL" id="GBXM01107656">
    <property type="protein sequence ID" value="JAH00921.1"/>
    <property type="molecule type" value="Transcribed_RNA"/>
</dbReference>
<proteinExistence type="predicted"/>
<sequence>MVSIFVCVLYTNSISVHVLLKINVFFCALHHVKSSCTFLFKHVKGCI</sequence>
<accession>A0A0E9Q6N9</accession>
<organism evidence="1">
    <name type="scientific">Anguilla anguilla</name>
    <name type="common">European freshwater eel</name>
    <name type="synonym">Muraena anguilla</name>
    <dbReference type="NCBI Taxonomy" id="7936"/>
    <lineage>
        <taxon>Eukaryota</taxon>
        <taxon>Metazoa</taxon>
        <taxon>Chordata</taxon>
        <taxon>Craniata</taxon>
        <taxon>Vertebrata</taxon>
        <taxon>Euteleostomi</taxon>
        <taxon>Actinopterygii</taxon>
        <taxon>Neopterygii</taxon>
        <taxon>Teleostei</taxon>
        <taxon>Anguilliformes</taxon>
        <taxon>Anguillidae</taxon>
        <taxon>Anguilla</taxon>
    </lineage>
</organism>
<reference evidence="1" key="2">
    <citation type="journal article" date="2015" name="Fish Shellfish Immunol.">
        <title>Early steps in the European eel (Anguilla anguilla)-Vibrio vulnificus interaction in the gills: Role of the RtxA13 toxin.</title>
        <authorList>
            <person name="Callol A."/>
            <person name="Pajuelo D."/>
            <person name="Ebbesson L."/>
            <person name="Teles M."/>
            <person name="MacKenzie S."/>
            <person name="Amaro C."/>
        </authorList>
    </citation>
    <scope>NUCLEOTIDE SEQUENCE</scope>
</reference>
<evidence type="ECO:0000313" key="1">
    <source>
        <dbReference type="EMBL" id="JAH12404.1"/>
    </source>
</evidence>
<dbReference type="AlphaFoldDB" id="A0A0E9Q6N9"/>
<dbReference type="EMBL" id="GBXM01096173">
    <property type="protein sequence ID" value="JAH12404.1"/>
    <property type="molecule type" value="Transcribed_RNA"/>
</dbReference>
<reference evidence="1" key="1">
    <citation type="submission" date="2014-11" db="EMBL/GenBank/DDBJ databases">
        <authorList>
            <person name="Amaro Gonzalez C."/>
        </authorList>
    </citation>
    <scope>NUCLEOTIDE SEQUENCE</scope>
</reference>
<name>A0A0E9Q6N9_ANGAN</name>
<protein>
    <submittedName>
        <fullName evidence="1">Uncharacterized protein</fullName>
    </submittedName>
</protein>